<organism evidence="3 4">
    <name type="scientific">Entomortierella chlamydospora</name>
    <dbReference type="NCBI Taxonomy" id="101097"/>
    <lineage>
        <taxon>Eukaryota</taxon>
        <taxon>Fungi</taxon>
        <taxon>Fungi incertae sedis</taxon>
        <taxon>Mucoromycota</taxon>
        <taxon>Mortierellomycotina</taxon>
        <taxon>Mortierellomycetes</taxon>
        <taxon>Mortierellales</taxon>
        <taxon>Mortierellaceae</taxon>
        <taxon>Entomortierella</taxon>
    </lineage>
</organism>
<proteinExistence type="predicted"/>
<keyword evidence="1" id="KW-0175">Coiled coil</keyword>
<evidence type="ECO:0000313" key="4">
    <source>
        <dbReference type="Proteomes" id="UP000703661"/>
    </source>
</evidence>
<name>A0A9P6MRI5_9FUNG</name>
<keyword evidence="4" id="KW-1185">Reference proteome</keyword>
<evidence type="ECO:0000313" key="3">
    <source>
        <dbReference type="EMBL" id="KAG0010350.1"/>
    </source>
</evidence>
<feature type="compositionally biased region" description="Basic and acidic residues" evidence="2">
    <location>
        <begin position="1"/>
        <end position="12"/>
    </location>
</feature>
<evidence type="ECO:0000256" key="1">
    <source>
        <dbReference type="SAM" id="Coils"/>
    </source>
</evidence>
<feature type="compositionally biased region" description="Acidic residues" evidence="2">
    <location>
        <begin position="47"/>
        <end position="62"/>
    </location>
</feature>
<gene>
    <name evidence="3" type="ORF">BGZ80_001556</name>
</gene>
<dbReference type="AlphaFoldDB" id="A0A9P6MRI5"/>
<protein>
    <submittedName>
        <fullName evidence="3">Uncharacterized protein</fullName>
    </submittedName>
</protein>
<sequence length="172" mass="20442">MYRDIISRDNESYRSPLARHASAKVVAAQHDIEDPDWQDARDNWTDNGDENSDIDDGTDDDGGSMFVASTKRAKKPRQQTPSAQSKKKGQPQLDIELVLEFMREVEKRRDEREQRRLVMEEEKHALYRRERELELRCRELELQSRELELRGRGLEMQEREVKMAQERKKLQE</sequence>
<feature type="coiled-coil region" evidence="1">
    <location>
        <begin position="102"/>
        <end position="157"/>
    </location>
</feature>
<dbReference type="Proteomes" id="UP000703661">
    <property type="component" value="Unassembled WGS sequence"/>
</dbReference>
<reference evidence="3" key="1">
    <citation type="journal article" date="2020" name="Fungal Divers.">
        <title>Resolving the Mortierellaceae phylogeny through synthesis of multi-gene phylogenetics and phylogenomics.</title>
        <authorList>
            <person name="Vandepol N."/>
            <person name="Liber J."/>
            <person name="Desiro A."/>
            <person name="Na H."/>
            <person name="Kennedy M."/>
            <person name="Barry K."/>
            <person name="Grigoriev I.V."/>
            <person name="Miller A.N."/>
            <person name="O'Donnell K."/>
            <person name="Stajich J.E."/>
            <person name="Bonito G."/>
        </authorList>
    </citation>
    <scope>NUCLEOTIDE SEQUENCE</scope>
    <source>
        <strain evidence="3">NRRL 2769</strain>
    </source>
</reference>
<dbReference type="EMBL" id="JAAAID010001359">
    <property type="protein sequence ID" value="KAG0010350.1"/>
    <property type="molecule type" value="Genomic_DNA"/>
</dbReference>
<comment type="caution">
    <text evidence="3">The sequence shown here is derived from an EMBL/GenBank/DDBJ whole genome shotgun (WGS) entry which is preliminary data.</text>
</comment>
<accession>A0A9P6MRI5</accession>
<feature type="region of interest" description="Disordered" evidence="2">
    <location>
        <begin position="1"/>
        <end position="92"/>
    </location>
</feature>
<evidence type="ECO:0000256" key="2">
    <source>
        <dbReference type="SAM" id="MobiDB-lite"/>
    </source>
</evidence>